<protein>
    <recommendedName>
        <fullName evidence="2">EamA domain-containing protein</fullName>
    </recommendedName>
</protein>
<dbReference type="EMBL" id="FQUS01000009">
    <property type="protein sequence ID" value="SHF52245.1"/>
    <property type="molecule type" value="Genomic_DNA"/>
</dbReference>
<organism evidence="3 4">
    <name type="scientific">Fodinibius roseus</name>
    <dbReference type="NCBI Taxonomy" id="1194090"/>
    <lineage>
        <taxon>Bacteria</taxon>
        <taxon>Pseudomonadati</taxon>
        <taxon>Balneolota</taxon>
        <taxon>Balneolia</taxon>
        <taxon>Balneolales</taxon>
        <taxon>Balneolaceae</taxon>
        <taxon>Fodinibius</taxon>
    </lineage>
</organism>
<evidence type="ECO:0000259" key="2">
    <source>
        <dbReference type="Pfam" id="PF00892"/>
    </source>
</evidence>
<dbReference type="OrthoDB" id="1524053at2"/>
<keyword evidence="1" id="KW-1133">Transmembrane helix</keyword>
<dbReference type="AlphaFoldDB" id="A0A1M5CBZ1"/>
<name>A0A1M5CBZ1_9BACT</name>
<feature type="transmembrane region" description="Helical" evidence="1">
    <location>
        <begin position="95"/>
        <end position="115"/>
    </location>
</feature>
<keyword evidence="1" id="KW-0472">Membrane</keyword>
<dbReference type="Proteomes" id="UP000184041">
    <property type="component" value="Unassembled WGS sequence"/>
</dbReference>
<evidence type="ECO:0000313" key="3">
    <source>
        <dbReference type="EMBL" id="SHF52245.1"/>
    </source>
</evidence>
<feature type="transmembrane region" description="Helical" evidence="1">
    <location>
        <begin position="147"/>
        <end position="165"/>
    </location>
</feature>
<feature type="transmembrane region" description="Helical" evidence="1">
    <location>
        <begin position="185"/>
        <end position="204"/>
    </location>
</feature>
<accession>A0A1M5CBZ1</accession>
<keyword evidence="1" id="KW-0812">Transmembrane</keyword>
<dbReference type="SUPFAM" id="SSF103481">
    <property type="entry name" value="Multidrug resistance efflux transporter EmrE"/>
    <property type="match status" value="2"/>
</dbReference>
<feature type="transmembrane region" description="Helical" evidence="1">
    <location>
        <begin position="33"/>
        <end position="51"/>
    </location>
</feature>
<feature type="transmembrane region" description="Helical" evidence="1">
    <location>
        <begin position="216"/>
        <end position="235"/>
    </location>
</feature>
<dbReference type="InterPro" id="IPR037185">
    <property type="entry name" value="EmrE-like"/>
</dbReference>
<dbReference type="STRING" id="1194090.SAMN05443144_109176"/>
<proteinExistence type="predicted"/>
<feature type="transmembrane region" description="Helical" evidence="1">
    <location>
        <begin position="63"/>
        <end position="83"/>
    </location>
</feature>
<feature type="transmembrane region" description="Helical" evidence="1">
    <location>
        <begin position="241"/>
        <end position="263"/>
    </location>
</feature>
<evidence type="ECO:0000256" key="1">
    <source>
        <dbReference type="SAM" id="Phobius"/>
    </source>
</evidence>
<dbReference type="GO" id="GO:0016020">
    <property type="term" value="C:membrane"/>
    <property type="evidence" value="ECO:0007669"/>
    <property type="project" value="InterPro"/>
</dbReference>
<sequence length="286" mass="31310">MAYLLYLLLSSVCALVVAHLLKHTEVKKLRTLNTLTVNYLVAALVAFLVGFSETGSQLFRLPVYYVLLFCMAVGFFFISNFMAYSKSVHANGMGISIAAMRLSLLVPVLLSVYVYGESLEWHQVTGIILVFGAFLLLVPLKKSLKIGNINVSWLLLIVFLLTGFADASLKIYNEELSRSLNELTFMGWIYSGAFCIGVLLSVLRQGPMFTRQEAKMGALLGIPNLYSAVFLIYALEGISGAIAFPVVNILNVLGGTLLGVLLWKDEVTVRQWGGIAVAITAIVLLV</sequence>
<dbReference type="Pfam" id="PF00892">
    <property type="entry name" value="EamA"/>
    <property type="match status" value="2"/>
</dbReference>
<feature type="domain" description="EamA" evidence="2">
    <location>
        <begin position="156"/>
        <end position="285"/>
    </location>
</feature>
<feature type="domain" description="EamA" evidence="2">
    <location>
        <begin position="3"/>
        <end position="137"/>
    </location>
</feature>
<keyword evidence="4" id="KW-1185">Reference proteome</keyword>
<dbReference type="Gene3D" id="1.10.3730.20">
    <property type="match status" value="1"/>
</dbReference>
<evidence type="ECO:0000313" key="4">
    <source>
        <dbReference type="Proteomes" id="UP000184041"/>
    </source>
</evidence>
<dbReference type="InterPro" id="IPR000620">
    <property type="entry name" value="EamA_dom"/>
</dbReference>
<feature type="transmembrane region" description="Helical" evidence="1">
    <location>
        <begin position="121"/>
        <end position="140"/>
    </location>
</feature>
<reference evidence="3 4" key="1">
    <citation type="submission" date="2016-11" db="EMBL/GenBank/DDBJ databases">
        <authorList>
            <person name="Jaros S."/>
            <person name="Januszkiewicz K."/>
            <person name="Wedrychowicz H."/>
        </authorList>
    </citation>
    <scope>NUCLEOTIDE SEQUENCE [LARGE SCALE GENOMIC DNA]</scope>
    <source>
        <strain evidence="3 4">DSM 21986</strain>
    </source>
</reference>
<feature type="transmembrane region" description="Helical" evidence="1">
    <location>
        <begin position="6"/>
        <end position="21"/>
    </location>
</feature>
<gene>
    <name evidence="3" type="ORF">SAMN05443144_109176</name>
</gene>
<dbReference type="RefSeq" id="WP_073063390.1">
    <property type="nucleotide sequence ID" value="NZ_FQUS01000009.1"/>
</dbReference>